<sequence length="248" mass="28556">MVNFLLRKYYNKAFSKLNRRVSGLWSDFINLFYPNLCQSCNNVLFKNETAICSRCLYQIPKTNFHLQKNNPVSILFWGRVKIEQATSYFTFSKGSKFQKLIHKLKYHKRTDIGIEMGKLLAYQLKESDFLLDIDVIIPVPLHPKKEKMRGYNQAVLIVKGMNEILDIDSDTANLYRSVYTQSQTSKSKMERWENVDNIFRLHDPSKLEGKHVLLIDDVVTTGSTLEACAQAILNTKGSKVSIATLAYA</sequence>
<name>A0ABX1WZG9_9BACT</name>
<dbReference type="InterPro" id="IPR051910">
    <property type="entry name" value="ComF/GntX_DNA_util-trans"/>
</dbReference>
<evidence type="ECO:0000313" key="4">
    <source>
        <dbReference type="Proteomes" id="UP000732105"/>
    </source>
</evidence>
<comment type="similarity">
    <text evidence="1">Belongs to the ComF/GntX family.</text>
</comment>
<dbReference type="Pfam" id="PF00156">
    <property type="entry name" value="Pribosyltran"/>
    <property type="match status" value="1"/>
</dbReference>
<dbReference type="Proteomes" id="UP000732105">
    <property type="component" value="Unassembled WGS sequence"/>
</dbReference>
<dbReference type="PANTHER" id="PTHR47505:SF1">
    <property type="entry name" value="DNA UTILIZATION PROTEIN YHGH"/>
    <property type="match status" value="1"/>
</dbReference>
<dbReference type="PANTHER" id="PTHR47505">
    <property type="entry name" value="DNA UTILIZATION PROTEIN YHGH"/>
    <property type="match status" value="1"/>
</dbReference>
<accession>A0ABX1WZG9</accession>
<evidence type="ECO:0000256" key="1">
    <source>
        <dbReference type="ARBA" id="ARBA00008007"/>
    </source>
</evidence>
<feature type="domain" description="Phosphoribosyltransferase" evidence="2">
    <location>
        <begin position="180"/>
        <end position="247"/>
    </location>
</feature>
<dbReference type="Gene3D" id="3.40.50.2020">
    <property type="match status" value="1"/>
</dbReference>
<dbReference type="InterPro" id="IPR029057">
    <property type="entry name" value="PRTase-like"/>
</dbReference>
<keyword evidence="4" id="KW-1185">Reference proteome</keyword>
<gene>
    <name evidence="3" type="ORF">ELS83_17280</name>
</gene>
<protein>
    <submittedName>
        <fullName evidence="3">ComF family protein</fullName>
    </submittedName>
</protein>
<proteinExistence type="inferred from homology"/>
<dbReference type="SUPFAM" id="SSF53271">
    <property type="entry name" value="PRTase-like"/>
    <property type="match status" value="1"/>
</dbReference>
<evidence type="ECO:0000259" key="2">
    <source>
        <dbReference type="Pfam" id="PF00156"/>
    </source>
</evidence>
<dbReference type="CDD" id="cd06223">
    <property type="entry name" value="PRTases_typeI"/>
    <property type="match status" value="1"/>
</dbReference>
<dbReference type="InterPro" id="IPR000836">
    <property type="entry name" value="PRTase_dom"/>
</dbReference>
<comment type="caution">
    <text evidence="3">The sequence shown here is derived from an EMBL/GenBank/DDBJ whole genome shotgun (WGS) entry which is preliminary data.</text>
</comment>
<organism evidence="3 4">
    <name type="scientific">Marinifilum caeruleilacunae</name>
    <dbReference type="NCBI Taxonomy" id="2499076"/>
    <lineage>
        <taxon>Bacteria</taxon>
        <taxon>Pseudomonadati</taxon>
        <taxon>Bacteroidota</taxon>
        <taxon>Bacteroidia</taxon>
        <taxon>Marinilabiliales</taxon>
        <taxon>Marinifilaceae</taxon>
    </lineage>
</organism>
<reference evidence="3 4" key="1">
    <citation type="submission" date="2018-12" db="EMBL/GenBank/DDBJ databases">
        <title>Marinifilum JC070 sp. nov., a marine bacterium isolated from Yongle Blue Hole in the South China Sea.</title>
        <authorList>
            <person name="Fu T."/>
        </authorList>
    </citation>
    <scope>NUCLEOTIDE SEQUENCE [LARGE SCALE GENOMIC DNA]</scope>
    <source>
        <strain evidence="3 4">JC070</strain>
    </source>
</reference>
<dbReference type="EMBL" id="RZNH01000036">
    <property type="protein sequence ID" value="NOU61558.1"/>
    <property type="molecule type" value="Genomic_DNA"/>
</dbReference>
<evidence type="ECO:0000313" key="3">
    <source>
        <dbReference type="EMBL" id="NOU61558.1"/>
    </source>
</evidence>